<dbReference type="Gene3D" id="1.10.8.430">
    <property type="entry name" value="Helical domain of apoptotic protease-activating factors"/>
    <property type="match status" value="1"/>
</dbReference>
<dbReference type="Gene3D" id="3.80.10.10">
    <property type="entry name" value="Ribonuclease Inhibitor"/>
    <property type="match status" value="1"/>
</dbReference>
<protein>
    <recommendedName>
        <fullName evidence="9">TIR domain-containing protein</fullName>
    </recommendedName>
</protein>
<sequence length="1014" mass="115781">MDTQGESSSLFSKFCYDIFLCFRDHLYDRLQRIQESNSSSHSFHSFISYSSDSEGESSTSSKFFYDVFLSFSGKDTRCTFTGHLYDRLRRDGFQIFKDDKSLRKGDVISTALEGGIEKSIISIVVLSIKYASSSWCLQELVKILQCKIFLKQRVMPIFYDVLPTEVRKQTGEFGKEFAKLKEQFGAEQMQEWAAALTEVANLSGRPVLANGDEPKFIELIMKDVKKEVNHTPLHVASYPVGLDSHAKDIMESLRQSECENEVRMIGIYGLGGIGKTTLAKDIYNRLFRNVHFDGSCFLSDVRLQDKIFGLDKVQEKLVNILLKTEDFKVNNVPEGISLIKSRLGSKKVLIVLDDVDSEKQLEALARERSWFGLGSLIIITTRDKQMLNQLGEKERYEAKLLNDDEAESLFYRHAFENIPLPPQNYVDLAHRIIKYSGGLPLALVTLGSHLRGRSIKEWTSEFKKLTEIPHDDIQSILKTSFDGLPHDTKNVFLDIACAFHGLSEYDVTRILNACRFHTESEIATLVQRNLLQRDGLCLVMHDLVRDMGREIVRLESAQYPGKRSRLFIPEEVCDVLQGNNGSKNIEVLKLDRVGELKGVDLSTEAFKQMKKLRVLIINELRISGDFMLLSKELRWLSWQKCPLNYIPPDFPAANLVVLDMRGSDIEEFGLNLQCCKKLKELNLSYCKRLSKTSNFSGARSLEILQLQYCNLSDTGIHVGIGSLSSLISLDLSGNNFHCLPFDFSKLRLLKELRLNDCENLHTLPPVSNLENLKIFELRNCQRLVKITELDNLPSIESINMCNCSFLQNPFNEGFFSAPALSFPSRNNPYQQGLQIYLECNEIPDWCSNKVTAPSICFTMPKHKYKFLGMVLWFICDGWNQSHFRYFIVTVAHKERFLTWNRHIETPILHGEVSRVYYISHSNRPFNGLVFNGGEEITVKECHVEATVSKIGIHLLYLDQHGNVTSLPAKVDHSYTAYPEEARDRKSSSLTEATGHSSYKARRPFDSHCPRMDHS</sequence>
<dbReference type="FunFam" id="3.40.50.10140:FF:000007">
    <property type="entry name" value="Disease resistance protein (TIR-NBS-LRR class)"/>
    <property type="match status" value="1"/>
</dbReference>
<reference evidence="10 11" key="2">
    <citation type="journal article" date="2017" name="Genome Biol.">
        <title>New reference genome sequences of hot pepper reveal the massive evolution of plant disease-resistance genes by retroduplication.</title>
        <authorList>
            <person name="Kim S."/>
            <person name="Park J."/>
            <person name="Yeom S.I."/>
            <person name="Kim Y.M."/>
            <person name="Seo E."/>
            <person name="Kim K.T."/>
            <person name="Kim M.S."/>
            <person name="Lee J.M."/>
            <person name="Cheong K."/>
            <person name="Shin H.S."/>
            <person name="Kim S.B."/>
            <person name="Han K."/>
            <person name="Lee J."/>
            <person name="Park M."/>
            <person name="Lee H.A."/>
            <person name="Lee H.Y."/>
            <person name="Lee Y."/>
            <person name="Oh S."/>
            <person name="Lee J.H."/>
            <person name="Choi E."/>
            <person name="Choi E."/>
            <person name="Lee S.E."/>
            <person name="Jeon J."/>
            <person name="Kim H."/>
            <person name="Choi G."/>
            <person name="Song H."/>
            <person name="Lee J."/>
            <person name="Lee S.C."/>
            <person name="Kwon J.K."/>
            <person name="Lee H.Y."/>
            <person name="Koo N."/>
            <person name="Hong Y."/>
            <person name="Kim R.W."/>
            <person name="Kang W.H."/>
            <person name="Huh J.H."/>
            <person name="Kang B.C."/>
            <person name="Yang T.J."/>
            <person name="Lee Y.H."/>
            <person name="Bennetzen J.L."/>
            <person name="Choi D."/>
        </authorList>
    </citation>
    <scope>NUCLEOTIDE SEQUENCE [LARGE SCALE GENOMIC DNA]</scope>
    <source>
        <strain evidence="11">cv. CM334</strain>
    </source>
</reference>
<evidence type="ECO:0000313" key="11">
    <source>
        <dbReference type="Proteomes" id="UP000222542"/>
    </source>
</evidence>
<dbReference type="PANTHER" id="PTHR11017:SF479">
    <property type="entry name" value="DISEASE RESISTANCE PROTEIN (TIR-NBS-LRR CLASS) FAMILY"/>
    <property type="match status" value="1"/>
</dbReference>
<dbReference type="GO" id="GO:0006952">
    <property type="term" value="P:defense response"/>
    <property type="evidence" value="ECO:0007669"/>
    <property type="project" value="UniProtKB-KW"/>
</dbReference>
<keyword evidence="3" id="KW-0677">Repeat</keyword>
<keyword evidence="2" id="KW-0433">Leucine-rich repeat</keyword>
<evidence type="ECO:0000256" key="5">
    <source>
        <dbReference type="ARBA" id="ARBA00023027"/>
    </source>
</evidence>
<feature type="region of interest" description="Disordered" evidence="8">
    <location>
        <begin position="978"/>
        <end position="1014"/>
    </location>
</feature>
<dbReference type="InterPro" id="IPR035897">
    <property type="entry name" value="Toll_tir_struct_dom_sf"/>
</dbReference>
<dbReference type="InterPro" id="IPR002182">
    <property type="entry name" value="NB-ARC"/>
</dbReference>
<dbReference type="InterPro" id="IPR058192">
    <property type="entry name" value="WHD_ROQ1-like"/>
</dbReference>
<dbReference type="SUPFAM" id="SSF46785">
    <property type="entry name" value="Winged helix' DNA-binding domain"/>
    <property type="match status" value="1"/>
</dbReference>
<dbReference type="OMA" id="ASSECND"/>
<accession>A0A2G2ZTQ0</accession>
<dbReference type="InterPro" id="IPR000157">
    <property type="entry name" value="TIR_dom"/>
</dbReference>
<dbReference type="InterPro" id="IPR042197">
    <property type="entry name" value="Apaf_helical"/>
</dbReference>
<keyword evidence="7" id="KW-0472">Membrane</keyword>
<evidence type="ECO:0000256" key="6">
    <source>
        <dbReference type="ARBA" id="ARBA00023054"/>
    </source>
</evidence>
<gene>
    <name evidence="10" type="ORF">T459_07427</name>
</gene>
<dbReference type="Proteomes" id="UP000222542">
    <property type="component" value="Unassembled WGS sequence"/>
</dbReference>
<evidence type="ECO:0000256" key="3">
    <source>
        <dbReference type="ARBA" id="ARBA00022737"/>
    </source>
</evidence>
<evidence type="ECO:0000256" key="2">
    <source>
        <dbReference type="ARBA" id="ARBA00022614"/>
    </source>
</evidence>
<dbReference type="GO" id="GO:0005524">
    <property type="term" value="F:ATP binding"/>
    <property type="evidence" value="ECO:0007669"/>
    <property type="project" value="UniProtKB-KW"/>
</dbReference>
<dbReference type="Pfam" id="PF23282">
    <property type="entry name" value="WHD_ROQ1"/>
    <property type="match status" value="1"/>
</dbReference>
<dbReference type="PANTHER" id="PTHR11017">
    <property type="entry name" value="LEUCINE-RICH REPEAT-CONTAINING PROTEIN"/>
    <property type="match status" value="1"/>
</dbReference>
<evidence type="ECO:0000256" key="4">
    <source>
        <dbReference type="ARBA" id="ARBA00022821"/>
    </source>
</evidence>
<evidence type="ECO:0000256" key="7">
    <source>
        <dbReference type="ARBA" id="ARBA00023136"/>
    </source>
</evidence>
<dbReference type="STRING" id="4072.A0A2G2ZTQ0"/>
<dbReference type="InterPro" id="IPR036390">
    <property type="entry name" value="WH_DNA-bd_sf"/>
</dbReference>
<dbReference type="Gramene" id="PHT85321">
    <property type="protein sequence ID" value="PHT85321"/>
    <property type="gene ID" value="T459_07427"/>
</dbReference>
<dbReference type="GO" id="GO:0016020">
    <property type="term" value="C:membrane"/>
    <property type="evidence" value="ECO:0007669"/>
    <property type="project" value="UniProtKB-SubCell"/>
</dbReference>
<evidence type="ECO:0000313" key="10">
    <source>
        <dbReference type="EMBL" id="PHT85321.1"/>
    </source>
</evidence>
<evidence type="ECO:0000256" key="1">
    <source>
        <dbReference type="ARBA" id="ARBA00004170"/>
    </source>
</evidence>
<reference evidence="10 11" key="1">
    <citation type="journal article" date="2014" name="Nat. Genet.">
        <title>Genome sequence of the hot pepper provides insights into the evolution of pungency in Capsicum species.</title>
        <authorList>
            <person name="Kim S."/>
            <person name="Park M."/>
            <person name="Yeom S.I."/>
            <person name="Kim Y.M."/>
            <person name="Lee J.M."/>
            <person name="Lee H.A."/>
            <person name="Seo E."/>
            <person name="Choi J."/>
            <person name="Cheong K."/>
            <person name="Kim K.T."/>
            <person name="Jung K."/>
            <person name="Lee G.W."/>
            <person name="Oh S.K."/>
            <person name="Bae C."/>
            <person name="Kim S.B."/>
            <person name="Lee H.Y."/>
            <person name="Kim S.Y."/>
            <person name="Kim M.S."/>
            <person name="Kang B.C."/>
            <person name="Jo Y.D."/>
            <person name="Yang H.B."/>
            <person name="Jeong H.J."/>
            <person name="Kang W.H."/>
            <person name="Kwon J.K."/>
            <person name="Shin C."/>
            <person name="Lim J.Y."/>
            <person name="Park J.H."/>
            <person name="Huh J.H."/>
            <person name="Kim J.S."/>
            <person name="Kim B.D."/>
            <person name="Cohen O."/>
            <person name="Paran I."/>
            <person name="Suh M.C."/>
            <person name="Lee S.B."/>
            <person name="Kim Y.K."/>
            <person name="Shin Y."/>
            <person name="Noh S.J."/>
            <person name="Park J."/>
            <person name="Seo Y.S."/>
            <person name="Kwon S.Y."/>
            <person name="Kim H.A."/>
            <person name="Park J.M."/>
            <person name="Kim H.J."/>
            <person name="Choi S.B."/>
            <person name="Bosland P.W."/>
            <person name="Reeves G."/>
            <person name="Jo S.H."/>
            <person name="Lee B.W."/>
            <person name="Cho H.T."/>
            <person name="Choi H.S."/>
            <person name="Lee M.S."/>
            <person name="Yu Y."/>
            <person name="Do Choi Y."/>
            <person name="Park B.S."/>
            <person name="van Deynze A."/>
            <person name="Ashrafi H."/>
            <person name="Hill T."/>
            <person name="Kim W.T."/>
            <person name="Pai H.S."/>
            <person name="Ahn H.K."/>
            <person name="Yeam I."/>
            <person name="Giovannoni J.J."/>
            <person name="Rose J.K."/>
            <person name="Sorensen I."/>
            <person name="Lee S.J."/>
            <person name="Kim R.W."/>
            <person name="Choi I.Y."/>
            <person name="Choi B.S."/>
            <person name="Lim J.S."/>
            <person name="Lee Y.H."/>
            <person name="Choi D."/>
        </authorList>
    </citation>
    <scope>NUCLEOTIDE SEQUENCE [LARGE SCALE GENOMIC DNA]</scope>
    <source>
        <strain evidence="11">cv. CM334</strain>
    </source>
</reference>
<dbReference type="AlphaFoldDB" id="A0A2G2ZTQ0"/>
<dbReference type="SUPFAM" id="SSF52200">
    <property type="entry name" value="Toll/Interleukin receptor TIR domain"/>
    <property type="match status" value="1"/>
</dbReference>
<comment type="subcellular location">
    <subcellularLocation>
        <location evidence="1">Membrane</location>
        <topology evidence="1">Peripheral membrane protein</topology>
    </subcellularLocation>
</comment>
<dbReference type="Gene3D" id="3.40.50.300">
    <property type="entry name" value="P-loop containing nucleotide triphosphate hydrolases"/>
    <property type="match status" value="1"/>
</dbReference>
<dbReference type="Pfam" id="PF00931">
    <property type="entry name" value="NB-ARC"/>
    <property type="match status" value="1"/>
</dbReference>
<feature type="domain" description="TIR" evidence="9">
    <location>
        <begin position="63"/>
        <end position="228"/>
    </location>
</feature>
<organism evidence="10 11">
    <name type="scientific">Capsicum annuum</name>
    <name type="common">Capsicum pepper</name>
    <dbReference type="NCBI Taxonomy" id="4072"/>
    <lineage>
        <taxon>Eukaryota</taxon>
        <taxon>Viridiplantae</taxon>
        <taxon>Streptophyta</taxon>
        <taxon>Embryophyta</taxon>
        <taxon>Tracheophyta</taxon>
        <taxon>Spermatophyta</taxon>
        <taxon>Magnoliopsida</taxon>
        <taxon>eudicotyledons</taxon>
        <taxon>Gunneridae</taxon>
        <taxon>Pentapetalae</taxon>
        <taxon>asterids</taxon>
        <taxon>lamiids</taxon>
        <taxon>Solanales</taxon>
        <taxon>Solanaceae</taxon>
        <taxon>Solanoideae</taxon>
        <taxon>Capsiceae</taxon>
        <taxon>Capsicum</taxon>
    </lineage>
</organism>
<dbReference type="InterPro" id="IPR027417">
    <property type="entry name" value="P-loop_NTPase"/>
</dbReference>
<keyword evidence="4" id="KW-0611">Plant defense</keyword>
<feature type="compositionally biased region" description="Basic and acidic residues" evidence="8">
    <location>
        <begin position="1002"/>
        <end position="1014"/>
    </location>
</feature>
<feature type="compositionally biased region" description="Polar residues" evidence="8">
    <location>
        <begin position="987"/>
        <end position="996"/>
    </location>
</feature>
<dbReference type="PRINTS" id="PR00364">
    <property type="entry name" value="DISEASERSIST"/>
</dbReference>
<dbReference type="InterPro" id="IPR032675">
    <property type="entry name" value="LRR_dom_sf"/>
</dbReference>
<dbReference type="SUPFAM" id="SSF52058">
    <property type="entry name" value="L domain-like"/>
    <property type="match status" value="1"/>
</dbReference>
<dbReference type="SMART" id="SM00255">
    <property type="entry name" value="TIR"/>
    <property type="match status" value="1"/>
</dbReference>
<proteinExistence type="predicted"/>
<dbReference type="InterPro" id="IPR044974">
    <property type="entry name" value="Disease_R_plants"/>
</dbReference>
<keyword evidence="11" id="KW-1185">Reference proteome</keyword>
<dbReference type="Pfam" id="PF01582">
    <property type="entry name" value="TIR"/>
    <property type="match status" value="1"/>
</dbReference>
<dbReference type="PROSITE" id="PS50104">
    <property type="entry name" value="TIR"/>
    <property type="match status" value="1"/>
</dbReference>
<name>A0A2G2ZTQ0_CAPAN</name>
<dbReference type="Gene3D" id="3.40.50.10140">
    <property type="entry name" value="Toll/interleukin-1 receptor homology (TIR) domain"/>
    <property type="match status" value="1"/>
</dbReference>
<dbReference type="SUPFAM" id="SSF52540">
    <property type="entry name" value="P-loop containing nucleoside triphosphate hydrolases"/>
    <property type="match status" value="1"/>
</dbReference>
<evidence type="ECO:0000259" key="9">
    <source>
        <dbReference type="PROSITE" id="PS50104"/>
    </source>
</evidence>
<dbReference type="GO" id="GO:0043531">
    <property type="term" value="F:ADP binding"/>
    <property type="evidence" value="ECO:0007669"/>
    <property type="project" value="InterPro"/>
</dbReference>
<keyword evidence="6" id="KW-0175">Coiled coil</keyword>
<comment type="caution">
    <text evidence="10">The sequence shown here is derived from an EMBL/GenBank/DDBJ whole genome shotgun (WGS) entry which is preliminary data.</text>
</comment>
<dbReference type="GO" id="GO:0007165">
    <property type="term" value="P:signal transduction"/>
    <property type="evidence" value="ECO:0007669"/>
    <property type="project" value="InterPro"/>
</dbReference>
<dbReference type="EMBL" id="AYRZ02000003">
    <property type="protein sequence ID" value="PHT85321.1"/>
    <property type="molecule type" value="Genomic_DNA"/>
</dbReference>
<evidence type="ECO:0000256" key="8">
    <source>
        <dbReference type="SAM" id="MobiDB-lite"/>
    </source>
</evidence>
<keyword evidence="5" id="KW-0520">NAD</keyword>